<keyword evidence="11" id="KW-1185">Reference proteome</keyword>
<feature type="binding site" evidence="8">
    <location>
        <position position="185"/>
    </location>
    <ligand>
        <name>3-phosphoshikimate</name>
        <dbReference type="ChEBI" id="CHEBI:145989"/>
    </ligand>
</feature>
<feature type="binding site" evidence="8">
    <location>
        <position position="186"/>
    </location>
    <ligand>
        <name>phosphoenolpyruvate</name>
        <dbReference type="ChEBI" id="CHEBI:58702"/>
    </ligand>
</feature>
<evidence type="ECO:0000256" key="4">
    <source>
        <dbReference type="ARBA" id="ARBA00022605"/>
    </source>
</evidence>
<accession>A0A2A9EHA7</accession>
<dbReference type="GO" id="GO:0009073">
    <property type="term" value="P:aromatic amino acid family biosynthetic process"/>
    <property type="evidence" value="ECO:0007669"/>
    <property type="project" value="UniProtKB-KW"/>
</dbReference>
<keyword evidence="3 8" id="KW-0963">Cytoplasm</keyword>
<feature type="binding site" evidence="8">
    <location>
        <position position="135"/>
    </location>
    <ligand>
        <name>phosphoenolpyruvate</name>
        <dbReference type="ChEBI" id="CHEBI:58702"/>
    </ligand>
</feature>
<dbReference type="NCBIfam" id="TIGR01356">
    <property type="entry name" value="aroA"/>
    <property type="match status" value="1"/>
</dbReference>
<dbReference type="PANTHER" id="PTHR21090:SF5">
    <property type="entry name" value="PENTAFUNCTIONAL AROM POLYPEPTIDE"/>
    <property type="match status" value="1"/>
</dbReference>
<dbReference type="InterPro" id="IPR013792">
    <property type="entry name" value="RNA3'P_cycl/enolpyr_Trfase_a/b"/>
</dbReference>
<dbReference type="SUPFAM" id="SSF55205">
    <property type="entry name" value="EPT/RTPC-like"/>
    <property type="match status" value="1"/>
</dbReference>
<comment type="pathway">
    <text evidence="1 8">Metabolic intermediate biosynthesis; chorismate biosynthesis; chorismate from D-erythrose 4-phosphate and phosphoenolpyruvate: step 6/7.</text>
</comment>
<feature type="binding site" evidence="8">
    <location>
        <position position="42"/>
    </location>
    <ligand>
        <name>3-phosphoshikimate</name>
        <dbReference type="ChEBI" id="CHEBI:145989"/>
    </ligand>
</feature>
<dbReference type="FunFam" id="3.65.10.10:FF:000011">
    <property type="entry name" value="3-phosphoshikimate 1-carboxyvinyltransferase"/>
    <property type="match status" value="1"/>
</dbReference>
<dbReference type="InterPro" id="IPR036968">
    <property type="entry name" value="Enolpyruvate_Tfrase_sf"/>
</dbReference>
<dbReference type="CDD" id="cd01556">
    <property type="entry name" value="EPSP_synthase"/>
    <property type="match status" value="1"/>
</dbReference>
<dbReference type="HAMAP" id="MF_00210">
    <property type="entry name" value="EPSP_synth"/>
    <property type="match status" value="1"/>
</dbReference>
<dbReference type="RefSeq" id="WP_098458664.1">
    <property type="nucleotide sequence ID" value="NZ_PDJH01000001.1"/>
</dbReference>
<dbReference type="Gene3D" id="3.65.10.10">
    <property type="entry name" value="Enolpyruvate transferase domain"/>
    <property type="match status" value="2"/>
</dbReference>
<evidence type="ECO:0000256" key="8">
    <source>
        <dbReference type="HAMAP-Rule" id="MF_00210"/>
    </source>
</evidence>
<dbReference type="OrthoDB" id="9809920at2"/>
<feature type="binding site" evidence="8">
    <location>
        <position position="107"/>
    </location>
    <ligand>
        <name>phosphoenolpyruvate</name>
        <dbReference type="ChEBI" id="CHEBI:58702"/>
    </ligand>
</feature>
<proteinExistence type="inferred from homology"/>
<comment type="function">
    <text evidence="8">Catalyzes the transfer of the enolpyruvyl moiety of phosphoenolpyruvate (PEP) to the 5-hydroxyl of shikimate-3-phosphate (S3P) to produce enolpyruvyl shikimate-3-phosphate and inorganic phosphate.</text>
</comment>
<dbReference type="Pfam" id="PF00275">
    <property type="entry name" value="EPSP_synthase"/>
    <property type="match status" value="1"/>
</dbReference>
<feature type="binding site" evidence="8">
    <location>
        <position position="213"/>
    </location>
    <ligand>
        <name>3-phosphoshikimate</name>
        <dbReference type="ChEBI" id="CHEBI:145989"/>
    </ligand>
</feature>
<feature type="active site" description="Proton acceptor" evidence="8">
    <location>
        <position position="328"/>
    </location>
</feature>
<dbReference type="FunFam" id="3.65.10.10:FF:000010">
    <property type="entry name" value="3-phosphoshikimate 1-carboxyvinyltransferase"/>
    <property type="match status" value="1"/>
</dbReference>
<dbReference type="EMBL" id="PDJH01000001">
    <property type="protein sequence ID" value="PFG37645.1"/>
    <property type="molecule type" value="Genomic_DNA"/>
</dbReference>
<dbReference type="PIRSF" id="PIRSF000505">
    <property type="entry name" value="EPSPS"/>
    <property type="match status" value="1"/>
</dbReference>
<name>A0A2A9EHA7_9MICO</name>
<feature type="binding site" evidence="8">
    <location>
        <position position="425"/>
    </location>
    <ligand>
        <name>phosphoenolpyruvate</name>
        <dbReference type="ChEBI" id="CHEBI:58702"/>
    </ligand>
</feature>
<evidence type="ECO:0000313" key="10">
    <source>
        <dbReference type="EMBL" id="PFG37645.1"/>
    </source>
</evidence>
<organism evidence="10 11">
    <name type="scientific">Flavimobilis soli</name>
    <dbReference type="NCBI Taxonomy" id="442709"/>
    <lineage>
        <taxon>Bacteria</taxon>
        <taxon>Bacillati</taxon>
        <taxon>Actinomycetota</taxon>
        <taxon>Actinomycetes</taxon>
        <taxon>Micrococcales</taxon>
        <taxon>Jonesiaceae</taxon>
        <taxon>Flavimobilis</taxon>
    </lineage>
</organism>
<dbReference type="GO" id="GO:0003866">
    <property type="term" value="F:3-phosphoshikimate 1-carboxyvinyltransferase activity"/>
    <property type="evidence" value="ECO:0007669"/>
    <property type="project" value="UniProtKB-UniRule"/>
</dbReference>
<dbReference type="PANTHER" id="PTHR21090">
    <property type="entry name" value="AROM/DEHYDROQUINATE SYNTHASE"/>
    <property type="match status" value="1"/>
</dbReference>
<evidence type="ECO:0000256" key="3">
    <source>
        <dbReference type="ARBA" id="ARBA00022490"/>
    </source>
</evidence>
<feature type="binding site" evidence="8">
    <location>
        <position position="328"/>
    </location>
    <ligand>
        <name>3-phosphoshikimate</name>
        <dbReference type="ChEBI" id="CHEBI:145989"/>
    </ligand>
</feature>
<evidence type="ECO:0000256" key="5">
    <source>
        <dbReference type="ARBA" id="ARBA00022679"/>
    </source>
</evidence>
<feature type="binding site" evidence="8">
    <location>
        <position position="37"/>
    </location>
    <ligand>
        <name>phosphoenolpyruvate</name>
        <dbReference type="ChEBI" id="CHEBI:58702"/>
    </ligand>
</feature>
<dbReference type="PROSITE" id="PS00885">
    <property type="entry name" value="EPSP_SYNTHASE_2"/>
    <property type="match status" value="1"/>
</dbReference>
<feature type="domain" description="Enolpyruvate transferase" evidence="9">
    <location>
        <begin position="24"/>
        <end position="432"/>
    </location>
</feature>
<evidence type="ECO:0000256" key="7">
    <source>
        <dbReference type="ARBA" id="ARBA00044633"/>
    </source>
</evidence>
<evidence type="ECO:0000313" key="11">
    <source>
        <dbReference type="Proteomes" id="UP000221394"/>
    </source>
</evidence>
<feature type="binding site" evidence="8">
    <location>
        <position position="37"/>
    </location>
    <ligand>
        <name>3-phosphoshikimate</name>
        <dbReference type="ChEBI" id="CHEBI:145989"/>
    </ligand>
</feature>
<feature type="binding site" evidence="8">
    <location>
        <position position="186"/>
    </location>
    <ligand>
        <name>3-phosphoshikimate</name>
        <dbReference type="ChEBI" id="CHEBI:145989"/>
    </ligand>
</feature>
<keyword evidence="5 8" id="KW-0808">Transferase</keyword>
<evidence type="ECO:0000256" key="2">
    <source>
        <dbReference type="ARBA" id="ARBA00009948"/>
    </source>
</evidence>
<gene>
    <name evidence="8" type="primary">aroA</name>
    <name evidence="10" type="ORF">ATL41_2412</name>
</gene>
<dbReference type="AlphaFoldDB" id="A0A2A9EHA7"/>
<feature type="binding site" evidence="8">
    <location>
        <position position="400"/>
    </location>
    <ligand>
        <name>phosphoenolpyruvate</name>
        <dbReference type="ChEBI" id="CHEBI:58702"/>
    </ligand>
</feature>
<dbReference type="InterPro" id="IPR006264">
    <property type="entry name" value="EPSP_synthase"/>
</dbReference>
<sequence length="449" mass="45612">MTSPSLGSPARPAPGDAWAAPTAAGALRATVDVPGSKSLTNRHLVVAALADGPSTISGALRSRDTDLMADALRALGARIETDGAASSLRVTPGPIAGPATIRCGLAGTVMRFLPAVAALADGDVRFDGDEAARRRPMGPVLAGLRSLGVEVTDDDGGRPSTLPFTVAGHGGVVGGAVDLDASASSQFVSGLLLAAARFDRGLQVRHVGPTLPSLPHIEMTVAVLRAAGVRIDDSRPAIWIVEPGPIAARDVRMEPDLSNAAVFLAAALVAGGSVSVPGWPGETTQAGALAPELLAAMGGKVRLRGDVMTVTGDGTIHGIDVDLHTAGELTPTIAALAALADSPSRLRGISHLRGHETDRLTALTTEITRLGGRCEQTSDGVVIVPAPLHGALVETYQDHRMAMAAALVGLRVPGVQVRDIGTTAKTLPEFATMWGRMIGSATGTDGGTA</sequence>
<comment type="subcellular location">
    <subcellularLocation>
        <location evidence="8">Cytoplasm</location>
    </subcellularLocation>
</comment>
<dbReference type="InterPro" id="IPR001986">
    <property type="entry name" value="Enolpyruvate_Tfrase_dom"/>
</dbReference>
<feature type="binding site" evidence="8">
    <location>
        <position position="359"/>
    </location>
    <ligand>
        <name>phosphoenolpyruvate</name>
        <dbReference type="ChEBI" id="CHEBI:58702"/>
    </ligand>
</feature>
<dbReference type="InterPro" id="IPR023193">
    <property type="entry name" value="EPSP_synthase_CS"/>
</dbReference>
<comment type="similarity">
    <text evidence="2 8">Belongs to the EPSP synthase family.</text>
</comment>
<evidence type="ECO:0000259" key="9">
    <source>
        <dbReference type="Pfam" id="PF00275"/>
    </source>
</evidence>
<dbReference type="PROSITE" id="PS00104">
    <property type="entry name" value="EPSP_SYNTHASE_1"/>
    <property type="match status" value="1"/>
</dbReference>
<reference evidence="10 11" key="1">
    <citation type="submission" date="2017-10" db="EMBL/GenBank/DDBJ databases">
        <title>Sequencing the genomes of 1000 actinobacteria strains.</title>
        <authorList>
            <person name="Klenk H.-P."/>
        </authorList>
    </citation>
    <scope>NUCLEOTIDE SEQUENCE [LARGE SCALE GENOMIC DNA]</scope>
    <source>
        <strain evidence="10 11">DSM 21574</strain>
    </source>
</reference>
<feature type="binding site" evidence="8">
    <location>
        <position position="184"/>
    </location>
    <ligand>
        <name>3-phosphoshikimate</name>
        <dbReference type="ChEBI" id="CHEBI:145989"/>
    </ligand>
</feature>
<protein>
    <recommendedName>
        <fullName evidence="8">3-phosphoshikimate 1-carboxyvinyltransferase</fullName>
        <ecNumber evidence="8">2.5.1.19</ecNumber>
    </recommendedName>
    <alternativeName>
        <fullName evidence="8">5-enolpyruvylshikimate-3-phosphate synthase</fullName>
        <shortName evidence="8">EPSP synthase</shortName>
        <shortName evidence="8">EPSPS</shortName>
    </alternativeName>
</protein>
<comment type="catalytic activity">
    <reaction evidence="7">
        <text>3-phosphoshikimate + phosphoenolpyruvate = 5-O-(1-carboxyvinyl)-3-phosphoshikimate + phosphate</text>
        <dbReference type="Rhea" id="RHEA:21256"/>
        <dbReference type="ChEBI" id="CHEBI:43474"/>
        <dbReference type="ChEBI" id="CHEBI:57701"/>
        <dbReference type="ChEBI" id="CHEBI:58702"/>
        <dbReference type="ChEBI" id="CHEBI:145989"/>
        <dbReference type="EC" id="2.5.1.19"/>
    </reaction>
    <physiologicalReaction direction="left-to-right" evidence="7">
        <dbReference type="Rhea" id="RHEA:21257"/>
    </physiologicalReaction>
</comment>
<feature type="binding site" evidence="8">
    <location>
        <position position="38"/>
    </location>
    <ligand>
        <name>3-phosphoshikimate</name>
        <dbReference type="ChEBI" id="CHEBI:145989"/>
    </ligand>
</feature>
<keyword evidence="4 8" id="KW-0028">Amino-acid biosynthesis</keyword>
<feature type="binding site" evidence="8">
    <location>
        <position position="355"/>
    </location>
    <ligand>
        <name>3-phosphoshikimate</name>
        <dbReference type="ChEBI" id="CHEBI:145989"/>
    </ligand>
</feature>
<comment type="subunit">
    <text evidence="8">Monomer.</text>
</comment>
<dbReference type="GO" id="GO:0005737">
    <property type="term" value="C:cytoplasm"/>
    <property type="evidence" value="ECO:0007669"/>
    <property type="project" value="UniProtKB-SubCell"/>
</dbReference>
<dbReference type="GO" id="GO:0009423">
    <property type="term" value="P:chorismate biosynthetic process"/>
    <property type="evidence" value="ECO:0007669"/>
    <property type="project" value="UniProtKB-UniRule"/>
</dbReference>
<evidence type="ECO:0000256" key="6">
    <source>
        <dbReference type="ARBA" id="ARBA00023141"/>
    </source>
</evidence>
<evidence type="ECO:0000256" key="1">
    <source>
        <dbReference type="ARBA" id="ARBA00004811"/>
    </source>
</evidence>
<comment type="caution">
    <text evidence="10">The sequence shown here is derived from an EMBL/GenBank/DDBJ whole genome shotgun (WGS) entry which is preliminary data.</text>
</comment>
<comment type="caution">
    <text evidence="8">Lacks conserved residue(s) required for the propagation of feature annotation.</text>
</comment>
<dbReference type="GO" id="GO:0008652">
    <property type="term" value="P:amino acid biosynthetic process"/>
    <property type="evidence" value="ECO:0007669"/>
    <property type="project" value="UniProtKB-KW"/>
</dbReference>
<dbReference type="EC" id="2.5.1.19" evidence="8"/>
<dbReference type="UniPathway" id="UPA00053">
    <property type="reaction ID" value="UER00089"/>
</dbReference>
<dbReference type="Proteomes" id="UP000221394">
    <property type="component" value="Unassembled WGS sequence"/>
</dbReference>
<keyword evidence="6 8" id="KW-0057">Aromatic amino acid biosynthesis</keyword>